<sequence>MTSKESAIGLQCEFKTYHAFFKKDGKVTIETTTNPFGRSPFGSNSEDEDLSYALVIKRDYTKEDSHQPKSVTLKVNSPHLLKAFRDVIGQNYPTVASDFHSPFELKSPFQMLVNYWDELEVYRKKVESSDMRVHLGLLFDFMNHELGADRKTILGMLQKKQITYLTAWILFRPGTRLYTKVLDFPWVLVCQKTVYEENTKIGPYLEVHCTYTDYNGTSVGEASHIVTIVQKQQFGGDSPAFITDLPIYPREYVDDNELEGYLIERGKKFLSYRKMSVEAYDGIAQYMREPPYTYFHYSMDKFPDIWLPYTESGKVVIDRKTFQNDYYKSVAAIKKVPDPNPLTCPPYVFGFSLSRKLWCRFFVENIGSVQWKTYVWDSLILEESQKLVIRALITSHAYPDNPRNQPEQKGKGLVILLHGTPGSGKTLTAELAAEGKQTALISASLGELNKEKNAMRFEHELQRLMQYATQWKAVLLLDEADVFLEKREENPGNAERNALVAVFLKQLEYFSGVVFLTTNRLRTFDAAMSSRIHLALGYKAPGIETRRKLWIQCLQKLPASDIEFEDLDDAAMEFVTHHLNGREISNAVNTARTIARFENEKLQIKHIEQVLDVRASFRKAIKAEGKKMTAQGGEGDGLKRTGSILDEPNEYSS</sequence>
<proteinExistence type="predicted"/>
<protein>
    <submittedName>
        <fullName evidence="1">AAA family</fullName>
    </submittedName>
</protein>
<reference evidence="1 2" key="1">
    <citation type="journal article" date="2020" name="Phytopathology">
        <title>Genome Sequence Resources of Colletotrichum truncatum, C. plurivorum, C. musicola, and C. sojae: Four Species Pathogenic to Soybean (Glycine max).</title>
        <authorList>
            <person name="Rogerio F."/>
            <person name="Boufleur T.R."/>
            <person name="Ciampi-Guillardi M."/>
            <person name="Sukno S.A."/>
            <person name="Thon M.R."/>
            <person name="Massola Junior N.S."/>
            <person name="Baroncelli R."/>
        </authorList>
    </citation>
    <scope>NUCLEOTIDE SEQUENCE [LARGE SCALE GENOMIC DNA]</scope>
    <source>
        <strain evidence="1 2">CMES1059</strain>
    </source>
</reference>
<organism evidence="1 2">
    <name type="scientific">Colletotrichum truncatum</name>
    <name type="common">Anthracnose fungus</name>
    <name type="synonym">Colletotrichum capsici</name>
    <dbReference type="NCBI Taxonomy" id="5467"/>
    <lineage>
        <taxon>Eukaryota</taxon>
        <taxon>Fungi</taxon>
        <taxon>Dikarya</taxon>
        <taxon>Ascomycota</taxon>
        <taxon>Pezizomycotina</taxon>
        <taxon>Sordariomycetes</taxon>
        <taxon>Hypocreomycetidae</taxon>
        <taxon>Glomerellales</taxon>
        <taxon>Glomerellaceae</taxon>
        <taxon>Colletotrichum</taxon>
        <taxon>Colletotrichum truncatum species complex</taxon>
    </lineage>
</organism>
<evidence type="ECO:0000313" key="2">
    <source>
        <dbReference type="Proteomes" id="UP000805649"/>
    </source>
</evidence>
<dbReference type="Proteomes" id="UP000805649">
    <property type="component" value="Unassembled WGS sequence"/>
</dbReference>
<keyword evidence="2" id="KW-1185">Reference proteome</keyword>
<dbReference type="EMBL" id="VUJX02000004">
    <property type="protein sequence ID" value="KAL0937400.1"/>
    <property type="molecule type" value="Genomic_DNA"/>
</dbReference>
<gene>
    <name evidence="1" type="ORF">CTRU02_207131</name>
</gene>
<evidence type="ECO:0000313" key="1">
    <source>
        <dbReference type="EMBL" id="KAL0937400.1"/>
    </source>
</evidence>
<name>A0ACC3YZY9_COLTU</name>
<accession>A0ACC3YZY9</accession>
<comment type="caution">
    <text evidence="1">The sequence shown here is derived from an EMBL/GenBank/DDBJ whole genome shotgun (WGS) entry which is preliminary data.</text>
</comment>